<feature type="domain" description="ATPase AAA-type core" evidence="3">
    <location>
        <begin position="332"/>
        <end position="387"/>
    </location>
</feature>
<dbReference type="InterPro" id="IPR027417">
    <property type="entry name" value="P-loop_NTPase"/>
</dbReference>
<dbReference type="Pfam" id="PF26429">
    <property type="entry name" value="DPBB_CI111"/>
    <property type="match status" value="1"/>
</dbReference>
<evidence type="ECO:0000259" key="4">
    <source>
        <dbReference type="Pfam" id="PF26429"/>
    </source>
</evidence>
<dbReference type="PANTHER" id="PTHR23077">
    <property type="entry name" value="AAA-FAMILY ATPASE"/>
    <property type="match status" value="1"/>
</dbReference>
<keyword evidence="2" id="KW-0067">ATP-binding</keyword>
<evidence type="ECO:0000256" key="1">
    <source>
        <dbReference type="ARBA" id="ARBA00022741"/>
    </source>
</evidence>
<evidence type="ECO:0008006" key="7">
    <source>
        <dbReference type="Google" id="ProtNLM"/>
    </source>
</evidence>
<dbReference type="SUPFAM" id="SSF52540">
    <property type="entry name" value="P-loop containing nucleoside triphosphate hydrolases"/>
    <property type="match status" value="1"/>
</dbReference>
<keyword evidence="1" id="KW-0547">Nucleotide-binding</keyword>
<dbReference type="GO" id="GO:0009507">
    <property type="term" value="C:chloroplast"/>
    <property type="evidence" value="ECO:0007669"/>
    <property type="project" value="TreeGrafter"/>
</dbReference>
<organism evidence="5 6">
    <name type="scientific">Coptis chinensis</name>
    <dbReference type="NCBI Taxonomy" id="261450"/>
    <lineage>
        <taxon>Eukaryota</taxon>
        <taxon>Viridiplantae</taxon>
        <taxon>Streptophyta</taxon>
        <taxon>Embryophyta</taxon>
        <taxon>Tracheophyta</taxon>
        <taxon>Spermatophyta</taxon>
        <taxon>Magnoliopsida</taxon>
        <taxon>Ranunculales</taxon>
        <taxon>Ranunculaceae</taxon>
        <taxon>Coptidoideae</taxon>
        <taxon>Coptis</taxon>
    </lineage>
</organism>
<dbReference type="EMBL" id="JADFTS010000007">
    <property type="protein sequence ID" value="KAF9598577.1"/>
    <property type="molecule type" value="Genomic_DNA"/>
</dbReference>
<dbReference type="PANTHER" id="PTHR23077:SF27">
    <property type="entry name" value="ATPASE FAMILY GENE 2 PROTEIN HOMOLOG A"/>
    <property type="match status" value="1"/>
</dbReference>
<dbReference type="AlphaFoldDB" id="A0A835HHU5"/>
<gene>
    <name evidence="5" type="ORF">IFM89_028204</name>
</gene>
<evidence type="ECO:0000313" key="6">
    <source>
        <dbReference type="Proteomes" id="UP000631114"/>
    </source>
</evidence>
<dbReference type="GO" id="GO:0016887">
    <property type="term" value="F:ATP hydrolysis activity"/>
    <property type="evidence" value="ECO:0007669"/>
    <property type="project" value="InterPro"/>
</dbReference>
<name>A0A835HHU5_9MAGN</name>
<accession>A0A835HHU5</accession>
<evidence type="ECO:0000313" key="5">
    <source>
        <dbReference type="EMBL" id="KAF9598577.1"/>
    </source>
</evidence>
<dbReference type="Pfam" id="PF00004">
    <property type="entry name" value="AAA"/>
    <property type="match status" value="1"/>
</dbReference>
<dbReference type="OrthoDB" id="27435at2759"/>
<dbReference type="Proteomes" id="UP000631114">
    <property type="component" value="Unassembled WGS sequence"/>
</dbReference>
<keyword evidence="6" id="KW-1185">Reference proteome</keyword>
<dbReference type="InterPro" id="IPR050168">
    <property type="entry name" value="AAA_ATPase_domain"/>
</dbReference>
<dbReference type="InterPro" id="IPR003959">
    <property type="entry name" value="ATPase_AAA_core"/>
</dbReference>
<comment type="caution">
    <text evidence="5">The sequence shown here is derived from an EMBL/GenBank/DDBJ whole genome shotgun (WGS) entry which is preliminary data.</text>
</comment>
<evidence type="ECO:0000256" key="2">
    <source>
        <dbReference type="ARBA" id="ARBA00022840"/>
    </source>
</evidence>
<protein>
    <recommendedName>
        <fullName evidence="7">ATPase AAA-type core domain-containing protein</fullName>
    </recommendedName>
</protein>
<feature type="domain" description="CI111 double-psi beta barrel" evidence="4">
    <location>
        <begin position="23"/>
        <end position="130"/>
    </location>
</feature>
<proteinExistence type="predicted"/>
<dbReference type="Gene3D" id="3.40.50.300">
    <property type="entry name" value="P-loop containing nucleotide triphosphate hydrolases"/>
    <property type="match status" value="1"/>
</dbReference>
<evidence type="ECO:0000259" key="3">
    <source>
        <dbReference type="Pfam" id="PF00004"/>
    </source>
</evidence>
<reference evidence="5 6" key="1">
    <citation type="submission" date="2020-10" db="EMBL/GenBank/DDBJ databases">
        <title>The Coptis chinensis genome and diversification of protoberbering-type alkaloids.</title>
        <authorList>
            <person name="Wang B."/>
            <person name="Shu S."/>
            <person name="Song C."/>
            <person name="Liu Y."/>
        </authorList>
    </citation>
    <scope>NUCLEOTIDE SEQUENCE [LARGE SCALE GENOMIC DNA]</scope>
    <source>
        <strain evidence="5">HL-2020</strain>
        <tissue evidence="5">Leaf</tissue>
    </source>
</reference>
<dbReference type="InterPro" id="IPR058958">
    <property type="entry name" value="DPBB_CI111"/>
</dbReference>
<dbReference type="GO" id="GO:0005524">
    <property type="term" value="F:ATP binding"/>
    <property type="evidence" value="ECO:0007669"/>
    <property type="project" value="UniProtKB-KW"/>
</dbReference>
<sequence length="394" mass="42541">MQKHRVLREGLRVYGLVYGEITSSRNTPATVWLSESTITASSSSLRPNSIVSVSLASSKKKLFGGSAVELLGDDEYDGLDKRRSTDAGCYFVLARVFPSCKVWINNIVYRVLACTLGNPSVGKIAFVSPIQTHSINCSNLYLQVVPSKNAVVINGNSTSKYQHDQLENGKIASPKTPLLYRSKLNSPVVCSTPRSQDSGEILWPFQLGKISVFSVLGTEELSMENHTEDSINEGKSSREGQTADVGTLIAAFVVDKTKVHIGLSLPLESQTPERRDLPSGESQCRDTKDKDVVHVLKLGGLSKEYTSLKEKINYLLVKGPLSSLGLRSIKGVLLHGPPGTGKTSLARSCVIDAGVNLFCINGPEIIGQFHGESEKALCDIFYSASQAPPAAGLQ</sequence>